<feature type="compositionally biased region" description="Polar residues" evidence="1">
    <location>
        <begin position="147"/>
        <end position="159"/>
    </location>
</feature>
<evidence type="ECO:0000313" key="4">
    <source>
        <dbReference type="Proteomes" id="UP000320209"/>
    </source>
</evidence>
<evidence type="ECO:0000256" key="2">
    <source>
        <dbReference type="SAM" id="Phobius"/>
    </source>
</evidence>
<feature type="compositionally biased region" description="Low complexity" evidence="1">
    <location>
        <begin position="109"/>
        <end position="129"/>
    </location>
</feature>
<feature type="compositionally biased region" description="Low complexity" evidence="1">
    <location>
        <begin position="175"/>
        <end position="203"/>
    </location>
</feature>
<feature type="transmembrane region" description="Helical" evidence="2">
    <location>
        <begin position="349"/>
        <end position="370"/>
    </location>
</feature>
<keyword evidence="2" id="KW-1133">Transmembrane helix</keyword>
<dbReference type="AlphaFoldDB" id="A0A543A1J5"/>
<dbReference type="GO" id="GO:0016020">
    <property type="term" value="C:membrane"/>
    <property type="evidence" value="ECO:0007669"/>
    <property type="project" value="InterPro"/>
</dbReference>
<dbReference type="RefSeq" id="WP_246087913.1">
    <property type="nucleotide sequence ID" value="NZ_VFOV01000001.1"/>
</dbReference>
<comment type="caution">
    <text evidence="3">The sequence shown here is derived from an EMBL/GenBank/DDBJ whole genome shotgun (WGS) entry which is preliminary data.</text>
</comment>
<feature type="transmembrane region" description="Helical" evidence="2">
    <location>
        <begin position="327"/>
        <end position="343"/>
    </location>
</feature>
<gene>
    <name evidence="3" type="ORF">FB381_0311</name>
</gene>
<feature type="transmembrane region" description="Helical" evidence="2">
    <location>
        <begin position="480"/>
        <end position="500"/>
    </location>
</feature>
<dbReference type="PROSITE" id="PS50283">
    <property type="entry name" value="NA_SOLUT_SYMP_3"/>
    <property type="match status" value="1"/>
</dbReference>
<feature type="compositionally biased region" description="Basic residues" evidence="1">
    <location>
        <begin position="1"/>
        <end position="19"/>
    </location>
</feature>
<sequence>MDRAPRRRADKSKRGRRAAGRSEPTPAYVEPTSSEALAYDQWAENDWSSYQETGWDDEAWYDDHQSPQETPAPGGGRRIAGGAQPEPQRPEPRRPEPRRPEPRRPEPRQPQSREPQAPGYSGRRAARSAPPAPEETYGGYPEPAPALSSQRTPAYSSQGPYAGSPGFAQAPHQTQQPAYQPDPYQADPYQADAYQADPYQPDAYQRDPYQADPYQSDRFEPVGAEPAVDPNGDYGPQPTRRGATAAKVTAFLAQPRVPSAARAGLGIIESLTAGTVRVIWVAALVVGLAGLAISAFDLGPQIFGSLGAAVVGTAYTFALAHRTGGRPLIFGLLAAVAGLVVVVTDNEALRTGASVLVASVAAVLAVMATVPGRRFLQVTREAFIAVGIAAVGSFAALGFEPVVTVSRFEYATLACALAVAFFAVYRLGAGLHGLGRRGAIVVGIGGLMLALTLIYAEMLRRYGSTGLLDSVDDIQHWCRLHIGGYPHPIQALFGVPALVWGTHMRARRRQGWWVCLFGVTLTAPVASTFLNPDIGLAEAGLSVIYSIAVGLVLAFIIIRIDLAFTGSQAAGGGRRAAREIDESSAVRPEPSRTRALL</sequence>
<accession>A0A543A1J5</accession>
<feature type="transmembrane region" description="Helical" evidence="2">
    <location>
        <begin position="278"/>
        <end position="296"/>
    </location>
</feature>
<feature type="compositionally biased region" description="Basic and acidic residues" evidence="1">
    <location>
        <begin position="88"/>
        <end position="107"/>
    </location>
</feature>
<protein>
    <submittedName>
        <fullName evidence="3">Uncharacterized protein</fullName>
    </submittedName>
</protein>
<dbReference type="InterPro" id="IPR001734">
    <property type="entry name" value="Na/solute_symporter"/>
</dbReference>
<organism evidence="3 4">
    <name type="scientific">Nocardioides albertanoniae</name>
    <dbReference type="NCBI Taxonomy" id="1175486"/>
    <lineage>
        <taxon>Bacteria</taxon>
        <taxon>Bacillati</taxon>
        <taxon>Actinomycetota</taxon>
        <taxon>Actinomycetes</taxon>
        <taxon>Propionibacteriales</taxon>
        <taxon>Nocardioidaceae</taxon>
        <taxon>Nocardioides</taxon>
    </lineage>
</organism>
<feature type="transmembrane region" description="Helical" evidence="2">
    <location>
        <begin position="512"/>
        <end position="530"/>
    </location>
</feature>
<dbReference type="EMBL" id="VFOV01000001">
    <property type="protein sequence ID" value="TQL66452.1"/>
    <property type="molecule type" value="Genomic_DNA"/>
</dbReference>
<dbReference type="GO" id="GO:0022857">
    <property type="term" value="F:transmembrane transporter activity"/>
    <property type="evidence" value="ECO:0007669"/>
    <property type="project" value="InterPro"/>
</dbReference>
<reference evidence="3 4" key="1">
    <citation type="submission" date="2019-06" db="EMBL/GenBank/DDBJ databases">
        <title>Sequencing the genomes of 1000 actinobacteria strains.</title>
        <authorList>
            <person name="Klenk H.-P."/>
        </authorList>
    </citation>
    <scope>NUCLEOTIDE SEQUENCE [LARGE SCALE GENOMIC DNA]</scope>
    <source>
        <strain evidence="3 4">DSM 25218</strain>
    </source>
</reference>
<feature type="transmembrane region" description="Helical" evidence="2">
    <location>
        <begin position="536"/>
        <end position="558"/>
    </location>
</feature>
<evidence type="ECO:0000256" key="1">
    <source>
        <dbReference type="SAM" id="MobiDB-lite"/>
    </source>
</evidence>
<feature type="region of interest" description="Disordered" evidence="1">
    <location>
        <begin position="49"/>
        <end position="240"/>
    </location>
</feature>
<proteinExistence type="predicted"/>
<feature type="transmembrane region" description="Helical" evidence="2">
    <location>
        <begin position="302"/>
        <end position="320"/>
    </location>
</feature>
<evidence type="ECO:0000313" key="3">
    <source>
        <dbReference type="EMBL" id="TQL66452.1"/>
    </source>
</evidence>
<keyword evidence="2" id="KW-0472">Membrane</keyword>
<feature type="transmembrane region" description="Helical" evidence="2">
    <location>
        <begin position="408"/>
        <end position="427"/>
    </location>
</feature>
<dbReference type="Proteomes" id="UP000320209">
    <property type="component" value="Unassembled WGS sequence"/>
</dbReference>
<keyword evidence="4" id="KW-1185">Reference proteome</keyword>
<feature type="transmembrane region" description="Helical" evidence="2">
    <location>
        <begin position="439"/>
        <end position="460"/>
    </location>
</feature>
<feature type="region of interest" description="Disordered" evidence="1">
    <location>
        <begin position="1"/>
        <end position="33"/>
    </location>
</feature>
<name>A0A543A1J5_9ACTN</name>
<feature type="transmembrane region" description="Helical" evidence="2">
    <location>
        <begin position="382"/>
        <end position="402"/>
    </location>
</feature>
<keyword evidence="2" id="KW-0812">Transmembrane</keyword>